<dbReference type="Pfam" id="PF04909">
    <property type="entry name" value="Amidohydro_2"/>
    <property type="match status" value="1"/>
</dbReference>
<dbReference type="Proteomes" id="UP000035963">
    <property type="component" value="Unassembled WGS sequence"/>
</dbReference>
<dbReference type="PATRIC" id="fig|908627.4.peg.1243"/>
<dbReference type="RefSeq" id="WP_047845668.1">
    <property type="nucleotide sequence ID" value="NZ_AEJF01000051.1"/>
</dbReference>
<comment type="caution">
    <text evidence="4">The sequence shown here is derived from an EMBL/GenBank/DDBJ whole genome shotgun (WGS) entry which is preliminary data.</text>
</comment>
<dbReference type="AlphaFoldDB" id="A0A0J1G4R6"/>
<evidence type="ECO:0000256" key="1">
    <source>
        <dbReference type="ARBA" id="ARBA00023015"/>
    </source>
</evidence>
<dbReference type="EMBL" id="AEJF01000051">
    <property type="protein sequence ID" value="KLU27173.1"/>
    <property type="molecule type" value="Genomic_DNA"/>
</dbReference>
<dbReference type="InterPro" id="IPR006680">
    <property type="entry name" value="Amidohydro-rel"/>
</dbReference>
<dbReference type="PANTHER" id="PTHR35563">
    <property type="entry name" value="BARREL METAL-DEPENDENT HYDROLASE, PUTATIVE (AFU_ORTHOLOGUE AFUA_1G16240)-RELATED"/>
    <property type="match status" value="1"/>
</dbReference>
<sequence>MHRLTPPPDLNTSTPSLKLPAGSVDSHLHMFGPVDRYPFAENAPYVSGNATAEMYFRMQDTLGLARAVLVSGGGYGETYEHLADTLAAYPDRLRGVVRLPASVTDGELAKLNALGVRGARFFSRNINELAPALIDRLTSLGWNIQFYPQPDGLIEHADRLIATHATVVLDHFAHNPASAGVNSAANRKLFELLDTGRFWVKISGPMRITMEEPPYPSVVPIARALVKHAPERLVWGSDWPHTNMWDRTMPNDAVLVDTLAQWIDDDATLKRIMVENPSVLYGFP</sequence>
<organism evidence="4 5">
    <name type="scientific">Caballeronia mineralivorans PML1(12)</name>
    <dbReference type="NCBI Taxonomy" id="908627"/>
    <lineage>
        <taxon>Bacteria</taxon>
        <taxon>Pseudomonadati</taxon>
        <taxon>Pseudomonadota</taxon>
        <taxon>Betaproteobacteria</taxon>
        <taxon>Burkholderiales</taxon>
        <taxon>Burkholderiaceae</taxon>
        <taxon>Caballeronia</taxon>
    </lineage>
</organism>
<evidence type="ECO:0000256" key="2">
    <source>
        <dbReference type="ARBA" id="ARBA00023163"/>
    </source>
</evidence>
<dbReference type="SUPFAM" id="SSF51556">
    <property type="entry name" value="Metallo-dependent hydrolases"/>
    <property type="match status" value="1"/>
</dbReference>
<gene>
    <name evidence="4" type="ORF">EOS_05640</name>
</gene>
<dbReference type="InterPro" id="IPR032466">
    <property type="entry name" value="Metal_Hydrolase"/>
</dbReference>
<dbReference type="InterPro" id="IPR021934">
    <property type="entry name" value="Sox_C"/>
</dbReference>
<keyword evidence="2" id="KW-0804">Transcription</keyword>
<dbReference type="Gene3D" id="3.20.20.140">
    <property type="entry name" value="Metal-dependent hydrolases"/>
    <property type="match status" value="1"/>
</dbReference>
<reference evidence="4 5" key="1">
    <citation type="journal article" date="2015" name="Genome Announc.">
        <title>Draft Genome Sequence of Burkholderia sp. Strain PML1(12), an Ectomycorrhizosphere-Inhabiting Bacterium with Effective Mineral-Weathering Ability.</title>
        <authorList>
            <person name="Uroz S."/>
            <person name="Oger P."/>
        </authorList>
    </citation>
    <scope>NUCLEOTIDE SEQUENCE [LARGE SCALE GENOMIC DNA]</scope>
    <source>
        <strain evidence="5">PML1(12)</strain>
    </source>
</reference>
<dbReference type="InterPro" id="IPR052358">
    <property type="entry name" value="Aro_Compnd_Degr_Hydrolases"/>
</dbReference>
<dbReference type="OrthoDB" id="9787654at2"/>
<dbReference type="PROSITE" id="PS51516">
    <property type="entry name" value="SOX_C"/>
    <property type="match status" value="1"/>
</dbReference>
<evidence type="ECO:0000259" key="3">
    <source>
        <dbReference type="PROSITE" id="PS51516"/>
    </source>
</evidence>
<dbReference type="GO" id="GO:0016787">
    <property type="term" value="F:hydrolase activity"/>
    <property type="evidence" value="ECO:0007669"/>
    <property type="project" value="InterPro"/>
</dbReference>
<protein>
    <recommendedName>
        <fullName evidence="3">Sox C-terminal domain-containing protein</fullName>
    </recommendedName>
</protein>
<evidence type="ECO:0000313" key="5">
    <source>
        <dbReference type="Proteomes" id="UP000035963"/>
    </source>
</evidence>
<accession>A0A0J1G4R6</accession>
<evidence type="ECO:0000313" key="4">
    <source>
        <dbReference type="EMBL" id="KLU27173.1"/>
    </source>
</evidence>
<keyword evidence="5" id="KW-1185">Reference proteome</keyword>
<dbReference type="PANTHER" id="PTHR35563:SF2">
    <property type="entry name" value="BARREL METAL-DEPENDENT HYDROLASE, PUTATIVE (AFU_ORTHOLOGUE AFUA_1G16240)-RELATED"/>
    <property type="match status" value="1"/>
</dbReference>
<proteinExistence type="predicted"/>
<keyword evidence="1" id="KW-0805">Transcription regulation</keyword>
<feature type="domain" description="Sox C-terminal" evidence="3">
    <location>
        <begin position="1"/>
        <end position="96"/>
    </location>
</feature>
<name>A0A0J1G4R6_9BURK</name>